<dbReference type="CDD" id="cd06421">
    <property type="entry name" value="CESA_CelA_like"/>
    <property type="match status" value="1"/>
</dbReference>
<proteinExistence type="predicted"/>
<reference evidence="11 12" key="1">
    <citation type="submission" date="2008-07" db="EMBL/GenBank/DDBJ databases">
        <authorList>
            <person name="Tandeau de Marsac N."/>
            <person name="Ferriera S."/>
            <person name="Johnson J."/>
            <person name="Kravitz S."/>
            <person name="Beeson K."/>
            <person name="Sutton G."/>
            <person name="Rogers Y.-H."/>
            <person name="Friedman R."/>
            <person name="Frazier M."/>
            <person name="Venter J.C."/>
        </authorList>
    </citation>
    <scope>NUCLEOTIDE SEQUENCE [LARGE SCALE GENOMIC DNA]</scope>
    <source>
        <strain evidence="11 12">PCC 7420</strain>
    </source>
</reference>
<sequence length="727" mass="82956">MRPDVRPSLLSTSPSSRGIIPSIPSDETQKSNSLVAPLHPFPNRSLPEFIQPPGQPWNLLFPTIVVAYICLLLRFIPSNNWTRLIVKGILLILMTRYFIWRTIATLNFDHLATATFSLLIYFIESLGILSFILHIPQSVWSNAKQRSAQADRYSQDILSGKYQPSVDVFVPTYNEPESVVSRTVIGCQAMDYANKKVYILDDTRRPNIRALAKELGCEYITRPDNQHAKAGNLNSALPKTQGELIAIMDADFVPFKNFLTRTVGFFLQPKIALVQTPQAFYNPDHHARNLGVDHILYDDLANFFGFSLSCRDVTNSVLCCGTSYVVRRMALEEVGGYNTICLAEDSPTSTTMLTRGWRLIYLNEVLSMGESTRTYVDFLKQRTRWHHSNYQIFCCGDKIPIWSTMNWLQKSYFFTFFLGTFDPLFRTVFMFTPLMSLILGISPIVSTTPEMIYYFLPWILLMAGSTGWATEYCGSFFWNEVYQTILCFPTLKCLIFAIRDPFGLAFKVTRKGVKAETKNYNLNQTWPLLVGVILMIAVLCLHLVGYHWGVWQTAASSEFAMIFLLLIYNIIIMSIAFLAAIDQPECRGMDRFPLRTGCTLRVGDFSNPNHSISRVYEGYTVDLSEGGARIILITDNVVIENEPISLELPDYHFSVTANLRGYTVNRNNTEFTLKFVNVTTQKNRQLVEILYTDMTWWKRSKRPGNLDVLIAMLASLLTLRPLRSKYN</sequence>
<keyword evidence="4 8" id="KW-0812">Transmembrane</keyword>
<evidence type="ECO:0000259" key="9">
    <source>
        <dbReference type="Pfam" id="PF00535"/>
    </source>
</evidence>
<dbReference type="eggNOG" id="COG1215">
    <property type="taxonomic scope" value="Bacteria"/>
</dbReference>
<feature type="domain" description="PilZ" evidence="10">
    <location>
        <begin position="591"/>
        <end position="691"/>
    </location>
</feature>
<keyword evidence="6 8" id="KW-0472">Membrane</keyword>
<dbReference type="Gene3D" id="3.90.550.10">
    <property type="entry name" value="Spore Coat Polysaccharide Biosynthesis Protein SpsA, Chain A"/>
    <property type="match status" value="1"/>
</dbReference>
<dbReference type="GO" id="GO:0016758">
    <property type="term" value="F:hexosyltransferase activity"/>
    <property type="evidence" value="ECO:0007669"/>
    <property type="project" value="TreeGrafter"/>
</dbReference>
<dbReference type="PANTHER" id="PTHR43867">
    <property type="entry name" value="CELLULOSE SYNTHASE CATALYTIC SUBUNIT A [UDP-FORMING]"/>
    <property type="match status" value="1"/>
</dbReference>
<feature type="transmembrane region" description="Helical" evidence="8">
    <location>
        <begin position="560"/>
        <end position="581"/>
    </location>
</feature>
<evidence type="ECO:0000259" key="10">
    <source>
        <dbReference type="Pfam" id="PF07238"/>
    </source>
</evidence>
<dbReference type="InterPro" id="IPR050321">
    <property type="entry name" value="Glycosyltr_2/OpgH_subfam"/>
</dbReference>
<dbReference type="Pfam" id="PF00535">
    <property type="entry name" value="Glycos_transf_2"/>
    <property type="match status" value="1"/>
</dbReference>
<feature type="transmembrane region" description="Helical" evidence="8">
    <location>
        <begin position="84"/>
        <end position="103"/>
    </location>
</feature>
<name>B4VZ62_9CYAN</name>
<evidence type="ECO:0000256" key="1">
    <source>
        <dbReference type="ARBA" id="ARBA00004141"/>
    </source>
</evidence>
<dbReference type="InterPro" id="IPR009875">
    <property type="entry name" value="PilZ_domain"/>
</dbReference>
<evidence type="ECO:0000256" key="3">
    <source>
        <dbReference type="ARBA" id="ARBA00022679"/>
    </source>
</evidence>
<dbReference type="Gene3D" id="2.40.10.220">
    <property type="entry name" value="predicted glycosyltransferase like domains"/>
    <property type="match status" value="1"/>
</dbReference>
<organism evidence="11 12">
    <name type="scientific">Coleofasciculus chthonoplastes PCC 7420</name>
    <dbReference type="NCBI Taxonomy" id="118168"/>
    <lineage>
        <taxon>Bacteria</taxon>
        <taxon>Bacillati</taxon>
        <taxon>Cyanobacteriota</taxon>
        <taxon>Cyanophyceae</taxon>
        <taxon>Coleofasciculales</taxon>
        <taxon>Coleofasciculaceae</taxon>
        <taxon>Coleofasciculus</taxon>
    </lineage>
</organism>
<evidence type="ECO:0000256" key="4">
    <source>
        <dbReference type="ARBA" id="ARBA00022692"/>
    </source>
</evidence>
<evidence type="ECO:0000256" key="6">
    <source>
        <dbReference type="ARBA" id="ARBA00023136"/>
    </source>
</evidence>
<feature type="transmembrane region" description="Helical" evidence="8">
    <location>
        <begin position="115"/>
        <end position="136"/>
    </location>
</feature>
<keyword evidence="5 8" id="KW-1133">Transmembrane helix</keyword>
<evidence type="ECO:0000256" key="2">
    <source>
        <dbReference type="ARBA" id="ARBA00022676"/>
    </source>
</evidence>
<comment type="subcellular location">
    <subcellularLocation>
        <location evidence="1">Membrane</location>
        <topology evidence="1">Multi-pass membrane protein</topology>
    </subcellularLocation>
</comment>
<gene>
    <name evidence="11" type="ORF">MC7420_3342</name>
</gene>
<feature type="transmembrane region" description="Helical" evidence="8">
    <location>
        <begin position="451"/>
        <end position="469"/>
    </location>
</feature>
<dbReference type="HOGENOM" id="CLU_011907_3_0_3"/>
<feature type="domain" description="Glycosyltransferase 2-like" evidence="9">
    <location>
        <begin position="168"/>
        <end position="334"/>
    </location>
</feature>
<evidence type="ECO:0000313" key="11">
    <source>
        <dbReference type="EMBL" id="EDX72896.1"/>
    </source>
</evidence>
<feature type="region of interest" description="Disordered" evidence="7">
    <location>
        <begin position="1"/>
        <end position="30"/>
    </location>
</feature>
<dbReference type="EMBL" id="DS989861">
    <property type="protein sequence ID" value="EDX72896.1"/>
    <property type="molecule type" value="Genomic_DNA"/>
</dbReference>
<feature type="transmembrane region" description="Helical" evidence="8">
    <location>
        <begin position="59"/>
        <end position="77"/>
    </location>
</feature>
<dbReference type="InterPro" id="IPR029044">
    <property type="entry name" value="Nucleotide-diphossugar_trans"/>
</dbReference>
<feature type="transmembrane region" description="Helical" evidence="8">
    <location>
        <begin position="528"/>
        <end position="548"/>
    </location>
</feature>
<evidence type="ECO:0000313" key="12">
    <source>
        <dbReference type="Proteomes" id="UP000003835"/>
    </source>
</evidence>
<feature type="transmembrane region" description="Helical" evidence="8">
    <location>
        <begin position="424"/>
        <end position="445"/>
    </location>
</feature>
<evidence type="ECO:0000256" key="8">
    <source>
        <dbReference type="SAM" id="Phobius"/>
    </source>
</evidence>
<dbReference type="Proteomes" id="UP000003835">
    <property type="component" value="Unassembled WGS sequence"/>
</dbReference>
<dbReference type="PANTHER" id="PTHR43867:SF2">
    <property type="entry name" value="CELLULOSE SYNTHASE CATALYTIC SUBUNIT A [UDP-FORMING]"/>
    <property type="match status" value="1"/>
</dbReference>
<dbReference type="InterPro" id="IPR001173">
    <property type="entry name" value="Glyco_trans_2-like"/>
</dbReference>
<keyword evidence="2" id="KW-0328">Glycosyltransferase</keyword>
<dbReference type="Pfam" id="PF07238">
    <property type="entry name" value="PilZ"/>
    <property type="match status" value="1"/>
</dbReference>
<keyword evidence="3" id="KW-0808">Transferase</keyword>
<evidence type="ECO:0000256" key="5">
    <source>
        <dbReference type="ARBA" id="ARBA00022989"/>
    </source>
</evidence>
<dbReference type="SUPFAM" id="SSF53448">
    <property type="entry name" value="Nucleotide-diphospho-sugar transferases"/>
    <property type="match status" value="1"/>
</dbReference>
<dbReference type="AlphaFoldDB" id="B4VZ62"/>
<dbReference type="STRING" id="118168.MC7420_3342"/>
<accession>B4VZ62</accession>
<evidence type="ECO:0000256" key="7">
    <source>
        <dbReference type="SAM" id="MobiDB-lite"/>
    </source>
</evidence>
<dbReference type="GO" id="GO:0005886">
    <property type="term" value="C:plasma membrane"/>
    <property type="evidence" value="ECO:0007669"/>
    <property type="project" value="TreeGrafter"/>
</dbReference>
<dbReference type="GO" id="GO:0035438">
    <property type="term" value="F:cyclic-di-GMP binding"/>
    <property type="evidence" value="ECO:0007669"/>
    <property type="project" value="InterPro"/>
</dbReference>
<feature type="compositionally biased region" description="Low complexity" evidence="7">
    <location>
        <begin position="1"/>
        <end position="25"/>
    </location>
</feature>
<keyword evidence="12" id="KW-1185">Reference proteome</keyword>
<protein>
    <submittedName>
        <fullName evidence="11">Type IV pilus assembly protein PilZ</fullName>
    </submittedName>
</protein>